<organism evidence="2 3">
    <name type="scientific">Kitasatospora cystarginea</name>
    <dbReference type="NCBI Taxonomy" id="58350"/>
    <lineage>
        <taxon>Bacteria</taxon>
        <taxon>Bacillati</taxon>
        <taxon>Actinomycetota</taxon>
        <taxon>Actinomycetes</taxon>
        <taxon>Kitasatosporales</taxon>
        <taxon>Streptomycetaceae</taxon>
        <taxon>Kitasatospora</taxon>
    </lineage>
</organism>
<dbReference type="Proteomes" id="UP001500305">
    <property type="component" value="Unassembled WGS sequence"/>
</dbReference>
<evidence type="ECO:0000313" key="3">
    <source>
        <dbReference type="Proteomes" id="UP001500305"/>
    </source>
</evidence>
<keyword evidence="3" id="KW-1185">Reference proteome</keyword>
<comment type="caution">
    <text evidence="2">The sequence shown here is derived from an EMBL/GenBank/DDBJ whole genome shotgun (WGS) entry which is preliminary data.</text>
</comment>
<proteinExistence type="predicted"/>
<feature type="region of interest" description="Disordered" evidence="1">
    <location>
        <begin position="1"/>
        <end position="20"/>
    </location>
</feature>
<protein>
    <submittedName>
        <fullName evidence="2">Uncharacterized protein</fullName>
    </submittedName>
</protein>
<name>A0ABP5S0H9_9ACTN</name>
<reference evidence="3" key="1">
    <citation type="journal article" date="2019" name="Int. J. Syst. Evol. Microbiol.">
        <title>The Global Catalogue of Microorganisms (GCM) 10K type strain sequencing project: providing services to taxonomists for standard genome sequencing and annotation.</title>
        <authorList>
            <consortium name="The Broad Institute Genomics Platform"/>
            <consortium name="The Broad Institute Genome Sequencing Center for Infectious Disease"/>
            <person name="Wu L."/>
            <person name="Ma J."/>
        </authorList>
    </citation>
    <scope>NUCLEOTIDE SEQUENCE [LARGE SCALE GENOMIC DNA]</scope>
    <source>
        <strain evidence="3">JCM 7356</strain>
    </source>
</reference>
<evidence type="ECO:0000313" key="2">
    <source>
        <dbReference type="EMBL" id="GAA2284919.1"/>
    </source>
</evidence>
<feature type="region of interest" description="Disordered" evidence="1">
    <location>
        <begin position="75"/>
        <end position="96"/>
    </location>
</feature>
<dbReference type="EMBL" id="BAAATR010000166">
    <property type="protein sequence ID" value="GAA2284919.1"/>
    <property type="molecule type" value="Genomic_DNA"/>
</dbReference>
<gene>
    <name evidence="2" type="ORF">GCM10010430_81520</name>
</gene>
<feature type="compositionally biased region" description="Basic and acidic residues" evidence="1">
    <location>
        <begin position="83"/>
        <end position="96"/>
    </location>
</feature>
<evidence type="ECO:0000256" key="1">
    <source>
        <dbReference type="SAM" id="MobiDB-lite"/>
    </source>
</evidence>
<accession>A0ABP5S0H9</accession>
<sequence length="96" mass="10710">MSVKAEQAQASNWEYGPEGQVEWTRRPGGRCWSCHEKHQQRQEEEREAKARAQLEAARAASAALRPCWTCRGSIGGKAGSKLELTEKASPDRLECP</sequence>